<keyword evidence="1" id="KW-0472">Membrane</keyword>
<name>A0ABU4RVK7_9GAMM</name>
<keyword evidence="1" id="KW-1133">Transmembrane helix</keyword>
<sequence>MNMIWIGLMLFVCTTTAAVVVLAMRRKKARIRQQMQGLHLLRNLRFLLSELQQHRGLSSGWLNGATELDSKIRKLQGDITRQKSDASRSSLWLAGNARWLSIIDHWQRLEAGFNDLELDQNIKQHNALIQSLLYLIDDMAQSHDLLLINVKGKPLNFAWRELLIAAECVGQLRAMGTAVAASGECSVVSRIRLNYLCQKIDSATTTAWQTMPPQHEHKQKLIDLNHYVAHTIIQREQAANAENYFALATEAIEGIYNQFDQAIDSARRLS</sequence>
<dbReference type="Pfam" id="PF08376">
    <property type="entry name" value="NIT"/>
    <property type="match status" value="1"/>
</dbReference>
<dbReference type="InterPro" id="IPR013587">
    <property type="entry name" value="Nitrate/nitrite_sensing"/>
</dbReference>
<reference evidence="3 4" key="1">
    <citation type="submission" date="2023-11" db="EMBL/GenBank/DDBJ databases">
        <title>Gilvimarinus fulvus sp. nov., isolated from the surface of Kelp.</title>
        <authorList>
            <person name="Sun Y.Y."/>
            <person name="Gong Y."/>
            <person name="Du Z.J."/>
        </authorList>
    </citation>
    <scope>NUCLEOTIDE SEQUENCE [LARGE SCALE GENOMIC DNA]</scope>
    <source>
        <strain evidence="3 4">SDUM040013</strain>
    </source>
</reference>
<comment type="caution">
    <text evidence="3">The sequence shown here is derived from an EMBL/GenBank/DDBJ whole genome shotgun (WGS) entry which is preliminary data.</text>
</comment>
<keyword evidence="4" id="KW-1185">Reference proteome</keyword>
<keyword evidence="1" id="KW-0812">Transmembrane</keyword>
<evidence type="ECO:0000259" key="2">
    <source>
        <dbReference type="Pfam" id="PF08376"/>
    </source>
</evidence>
<evidence type="ECO:0000256" key="1">
    <source>
        <dbReference type="SAM" id="Phobius"/>
    </source>
</evidence>
<protein>
    <submittedName>
        <fullName evidence="3">Nitrate- and nitrite sensing domain-containing protein</fullName>
    </submittedName>
</protein>
<feature type="domain" description="Nitrate/nitrite sensing protein" evidence="2">
    <location>
        <begin position="47"/>
        <end position="262"/>
    </location>
</feature>
<proteinExistence type="predicted"/>
<evidence type="ECO:0000313" key="4">
    <source>
        <dbReference type="Proteomes" id="UP001273505"/>
    </source>
</evidence>
<accession>A0ABU4RVK7</accession>
<gene>
    <name evidence="3" type="ORF">SCD92_06030</name>
</gene>
<feature type="transmembrane region" description="Helical" evidence="1">
    <location>
        <begin position="6"/>
        <end position="24"/>
    </location>
</feature>
<organism evidence="3 4">
    <name type="scientific">Gilvimarinus gilvus</name>
    <dbReference type="NCBI Taxonomy" id="3058038"/>
    <lineage>
        <taxon>Bacteria</taxon>
        <taxon>Pseudomonadati</taxon>
        <taxon>Pseudomonadota</taxon>
        <taxon>Gammaproteobacteria</taxon>
        <taxon>Cellvibrionales</taxon>
        <taxon>Cellvibrionaceae</taxon>
        <taxon>Gilvimarinus</taxon>
    </lineage>
</organism>
<dbReference type="Proteomes" id="UP001273505">
    <property type="component" value="Unassembled WGS sequence"/>
</dbReference>
<dbReference type="EMBL" id="JAXAFO010000007">
    <property type="protein sequence ID" value="MDX6848911.1"/>
    <property type="molecule type" value="Genomic_DNA"/>
</dbReference>
<evidence type="ECO:0000313" key="3">
    <source>
        <dbReference type="EMBL" id="MDX6848911.1"/>
    </source>
</evidence>
<dbReference type="RefSeq" id="WP_302723821.1">
    <property type="nucleotide sequence ID" value="NZ_JAULRU010000705.1"/>
</dbReference>